<keyword evidence="4" id="KW-1185">Reference proteome</keyword>
<dbReference type="GO" id="GO:0005737">
    <property type="term" value="C:cytoplasm"/>
    <property type="evidence" value="ECO:0007669"/>
    <property type="project" value="TreeGrafter"/>
</dbReference>
<feature type="region of interest" description="Disordered" evidence="2">
    <location>
        <begin position="631"/>
        <end position="655"/>
    </location>
</feature>
<feature type="compositionally biased region" description="Basic and acidic residues" evidence="2">
    <location>
        <begin position="298"/>
        <end position="324"/>
    </location>
</feature>
<feature type="compositionally biased region" description="Low complexity" evidence="2">
    <location>
        <begin position="536"/>
        <end position="546"/>
    </location>
</feature>
<dbReference type="GO" id="GO:0016460">
    <property type="term" value="C:myosin II complex"/>
    <property type="evidence" value="ECO:0007669"/>
    <property type="project" value="TreeGrafter"/>
</dbReference>
<evidence type="ECO:0000313" key="4">
    <source>
        <dbReference type="Proteomes" id="UP001140094"/>
    </source>
</evidence>
<feature type="region of interest" description="Disordered" evidence="2">
    <location>
        <begin position="662"/>
        <end position="681"/>
    </location>
</feature>
<dbReference type="OrthoDB" id="5589812at2759"/>
<sequence>MNVGTRSRAKTAEAPPAQQRQSSEASPTGTAGAEETPTPTQTEGDGNNASVSIPMQNIRQFKETVVNTSRLLKVFSDQEKELGRAKAELAKQQEDIKRMHTTHQSLQREIDARARELAGANAETENARSLLELREEELSRVRGLKEDLETQLAELKQAAPTVELSAPPKSPNTALLDEIEQLKKDLQAKDGSLKSLRISRDSIRSSTKAEIMSIQAKYAREQKELIERQEKEMSSHRASLADKEAELEQEQERLMQLEMDLSMRETQMEDQAAELKASVDKTSASFRSAQLSIKRLEEEAKARNSEHRAETNRLQRKSAKDEKTIANLEAQVKRLQASARTAKESARAGSRHRPRSTAAEAVVAATEDVAAMSIEELRSEVATLRSDAVHTEETIRRLTVRTVELEREQNPEGPKRSRVGALQTEIKRLKEEVEIRDKKIGAFAAALNLSEWDVSKAATDIAEVAAGAAGFTSASAGQAATTIAQLNIKVLSLEKTIEERDRSVLELQTELKKIKEEADERPRRLRHASTPTRDQSAGLGSTSGSRRGLRAVGSPDVQCEKHYTEIATLRAKADRLQRDRLALQELVTEQQVKLRQLRSGTPSQPIVSTPTPAQRKRGPQITMLDEVTTIPSSTSKRARRDTASPAISDSPESVAAVAAQRRKPAATRTRRMAASPAASDTQNVRFTGRQGLQGIVPALTNKRIRDITRAKRAFDTAISSPLELHTALARMNDMVPPLDAARFAELIVAHIDAEAAQASNPIELLPNSRALDASDADTGEHGLAAARLQALVGDMSPGLYCREAIMALSIWTLILKSEQDDFYPEVMRMLSKSIVLRASSPTRVSCSLARIFVVLGLLAADIQRVRTMLCDLLMDAVDGPHSLPVLANTLAIWPDVLSVPPTDWQSTDGWLSFGLIVRVFQAIAAGIHDLYAEENERDVADKLYAIMVERCGWRMPADAEFADNLLVEVKDTLSTLEQDSADYPVVMAAFNLLAPYMV</sequence>
<feature type="compositionally biased region" description="Basic residues" evidence="2">
    <location>
        <begin position="662"/>
        <end position="671"/>
    </location>
</feature>
<dbReference type="EMBL" id="JANBUO010000011">
    <property type="protein sequence ID" value="KAJ2809077.1"/>
    <property type="molecule type" value="Genomic_DNA"/>
</dbReference>
<feature type="coiled-coil region" evidence="1">
    <location>
        <begin position="75"/>
        <end position="165"/>
    </location>
</feature>
<dbReference type="PANTHER" id="PTHR45615:SF40">
    <property type="entry name" value="MYOSIN HEAVY CHAIN, NON-MUSCLE"/>
    <property type="match status" value="1"/>
</dbReference>
<accession>A0A9W8LU65</accession>
<organism evidence="3 4">
    <name type="scientific">Coemansia guatemalensis</name>
    <dbReference type="NCBI Taxonomy" id="2761395"/>
    <lineage>
        <taxon>Eukaryota</taxon>
        <taxon>Fungi</taxon>
        <taxon>Fungi incertae sedis</taxon>
        <taxon>Zoopagomycota</taxon>
        <taxon>Kickxellomycotina</taxon>
        <taxon>Kickxellomycetes</taxon>
        <taxon>Kickxellales</taxon>
        <taxon>Kickxellaceae</taxon>
        <taxon>Coemansia</taxon>
    </lineage>
</organism>
<evidence type="ECO:0000313" key="3">
    <source>
        <dbReference type="EMBL" id="KAJ2809077.1"/>
    </source>
</evidence>
<feature type="coiled-coil region" evidence="1">
    <location>
        <begin position="559"/>
        <end position="586"/>
    </location>
</feature>
<keyword evidence="1" id="KW-0175">Coiled coil</keyword>
<name>A0A9W8LU65_9FUNG</name>
<feature type="compositionally biased region" description="Polar residues" evidence="2">
    <location>
        <begin position="37"/>
        <end position="51"/>
    </location>
</feature>
<feature type="compositionally biased region" description="Polar residues" evidence="2">
    <location>
        <begin position="18"/>
        <end position="29"/>
    </location>
</feature>
<evidence type="ECO:0000256" key="2">
    <source>
        <dbReference type="SAM" id="MobiDB-lite"/>
    </source>
</evidence>
<dbReference type="AlphaFoldDB" id="A0A9W8LU65"/>
<dbReference type="GO" id="GO:0000146">
    <property type="term" value="F:microfilament motor activity"/>
    <property type="evidence" value="ECO:0007669"/>
    <property type="project" value="TreeGrafter"/>
</dbReference>
<feature type="region of interest" description="Disordered" evidence="2">
    <location>
        <begin position="516"/>
        <end position="556"/>
    </location>
</feature>
<dbReference type="GO" id="GO:0032982">
    <property type="term" value="C:myosin filament"/>
    <property type="evidence" value="ECO:0007669"/>
    <property type="project" value="TreeGrafter"/>
</dbReference>
<feature type="region of interest" description="Disordered" evidence="2">
    <location>
        <begin position="298"/>
        <end position="358"/>
    </location>
</feature>
<dbReference type="GO" id="GO:0051015">
    <property type="term" value="F:actin filament binding"/>
    <property type="evidence" value="ECO:0007669"/>
    <property type="project" value="TreeGrafter"/>
</dbReference>
<feature type="region of interest" description="Disordered" evidence="2">
    <location>
        <begin position="594"/>
        <end position="618"/>
    </location>
</feature>
<dbReference type="Proteomes" id="UP001140094">
    <property type="component" value="Unassembled WGS sequence"/>
</dbReference>
<comment type="caution">
    <text evidence="3">The sequence shown here is derived from an EMBL/GenBank/DDBJ whole genome shotgun (WGS) entry which is preliminary data.</text>
</comment>
<gene>
    <name evidence="3" type="ORF">H4R20_000381</name>
</gene>
<protein>
    <submittedName>
        <fullName evidence="3">Uncharacterized protein</fullName>
    </submittedName>
</protein>
<dbReference type="PANTHER" id="PTHR45615">
    <property type="entry name" value="MYOSIN HEAVY CHAIN, NON-MUSCLE"/>
    <property type="match status" value="1"/>
</dbReference>
<feature type="compositionally biased region" description="Polar residues" evidence="2">
    <location>
        <begin position="594"/>
        <end position="612"/>
    </location>
</feature>
<reference evidence="3" key="1">
    <citation type="submission" date="2022-07" db="EMBL/GenBank/DDBJ databases">
        <title>Phylogenomic reconstructions and comparative analyses of Kickxellomycotina fungi.</title>
        <authorList>
            <person name="Reynolds N.K."/>
            <person name="Stajich J.E."/>
            <person name="Barry K."/>
            <person name="Grigoriev I.V."/>
            <person name="Crous P."/>
            <person name="Smith M.E."/>
        </authorList>
    </citation>
    <scope>NUCLEOTIDE SEQUENCE</scope>
    <source>
        <strain evidence="3">NRRL 1565</strain>
    </source>
</reference>
<proteinExistence type="predicted"/>
<evidence type="ECO:0000256" key="1">
    <source>
        <dbReference type="SAM" id="Coils"/>
    </source>
</evidence>
<feature type="region of interest" description="Disordered" evidence="2">
    <location>
        <begin position="1"/>
        <end position="51"/>
    </location>
</feature>